<organism evidence="1 2">
    <name type="scientific">Cylindrodendrum hubeiense</name>
    <dbReference type="NCBI Taxonomy" id="595255"/>
    <lineage>
        <taxon>Eukaryota</taxon>
        <taxon>Fungi</taxon>
        <taxon>Dikarya</taxon>
        <taxon>Ascomycota</taxon>
        <taxon>Pezizomycotina</taxon>
        <taxon>Sordariomycetes</taxon>
        <taxon>Hypocreomycetidae</taxon>
        <taxon>Hypocreales</taxon>
        <taxon>Nectriaceae</taxon>
        <taxon>Cylindrodendrum</taxon>
    </lineage>
</organism>
<sequence>MNRDVFLYANPTGHCFHPELPTKDTWKSCPPTCRERKNAGLKWDDVVDVWMADETGNGAGGGVGPTRSERVVKAWAARLRFADGAVSGVRPAALIDQFNDMVPAAPMVTLAGA</sequence>
<evidence type="ECO:0000313" key="2">
    <source>
        <dbReference type="Proteomes" id="UP000722485"/>
    </source>
</evidence>
<dbReference type="OrthoDB" id="5352492at2759"/>
<dbReference type="AlphaFoldDB" id="A0A9P5GY42"/>
<dbReference type="EMBL" id="JAANBB010000528">
    <property type="protein sequence ID" value="KAF7540374.1"/>
    <property type="molecule type" value="Genomic_DNA"/>
</dbReference>
<accession>A0A9P5GY42</accession>
<protein>
    <submittedName>
        <fullName evidence="1">Uncharacterized protein</fullName>
    </submittedName>
</protein>
<evidence type="ECO:0000313" key="1">
    <source>
        <dbReference type="EMBL" id="KAF7540374.1"/>
    </source>
</evidence>
<dbReference type="Proteomes" id="UP000722485">
    <property type="component" value="Unassembled WGS sequence"/>
</dbReference>
<gene>
    <name evidence="1" type="ORF">G7Z17_g12222</name>
</gene>
<reference evidence="1" key="1">
    <citation type="submission" date="2020-03" db="EMBL/GenBank/DDBJ databases">
        <title>Draft Genome Sequence of Cylindrodendrum hubeiense.</title>
        <authorList>
            <person name="Buettner E."/>
            <person name="Kellner H."/>
        </authorList>
    </citation>
    <scope>NUCLEOTIDE SEQUENCE</scope>
    <source>
        <strain evidence="1">IHI 201604</strain>
    </source>
</reference>
<proteinExistence type="predicted"/>
<comment type="caution">
    <text evidence="1">The sequence shown here is derived from an EMBL/GenBank/DDBJ whole genome shotgun (WGS) entry which is preliminary data.</text>
</comment>
<keyword evidence="2" id="KW-1185">Reference proteome</keyword>
<name>A0A9P5GY42_9HYPO</name>